<feature type="compositionally biased region" description="Polar residues" evidence="1">
    <location>
        <begin position="12"/>
        <end position="26"/>
    </location>
</feature>
<evidence type="ECO:0000256" key="1">
    <source>
        <dbReference type="SAM" id="MobiDB-lite"/>
    </source>
</evidence>
<accession>A0A8H9GF65</accession>
<dbReference type="Proteomes" id="UP000655589">
    <property type="component" value="Unassembled WGS sequence"/>
</dbReference>
<dbReference type="AlphaFoldDB" id="A0A8H9GF65"/>
<name>A0A8H9GF65_9MICO</name>
<comment type="caution">
    <text evidence="2">The sequence shown here is derived from an EMBL/GenBank/DDBJ whole genome shotgun (WGS) entry which is preliminary data.</text>
</comment>
<evidence type="ECO:0000313" key="3">
    <source>
        <dbReference type="Proteomes" id="UP000655589"/>
    </source>
</evidence>
<feature type="region of interest" description="Disordered" evidence="1">
    <location>
        <begin position="1"/>
        <end position="56"/>
    </location>
</feature>
<organism evidence="2 3">
    <name type="scientific">Promicromonospora citrea</name>
    <dbReference type="NCBI Taxonomy" id="43677"/>
    <lineage>
        <taxon>Bacteria</taxon>
        <taxon>Bacillati</taxon>
        <taxon>Actinomycetota</taxon>
        <taxon>Actinomycetes</taxon>
        <taxon>Micrococcales</taxon>
        <taxon>Promicromonosporaceae</taxon>
        <taxon>Promicromonospora</taxon>
    </lineage>
</organism>
<proteinExistence type="predicted"/>
<dbReference type="RefSeq" id="WP_171107255.1">
    <property type="nucleotide sequence ID" value="NZ_BMPT01000002.1"/>
</dbReference>
<reference evidence="2" key="1">
    <citation type="journal article" date="2014" name="Int. J. Syst. Evol. Microbiol.">
        <title>Complete genome sequence of Corynebacterium casei LMG S-19264T (=DSM 44701T), isolated from a smear-ripened cheese.</title>
        <authorList>
            <consortium name="US DOE Joint Genome Institute (JGI-PGF)"/>
            <person name="Walter F."/>
            <person name="Albersmeier A."/>
            <person name="Kalinowski J."/>
            <person name="Ruckert C."/>
        </authorList>
    </citation>
    <scope>NUCLEOTIDE SEQUENCE</scope>
    <source>
        <strain evidence="2">JCM 3051</strain>
    </source>
</reference>
<gene>
    <name evidence="2" type="ORF">GCM10010102_07880</name>
</gene>
<dbReference type="EMBL" id="BMPT01000002">
    <property type="protein sequence ID" value="GGM14829.1"/>
    <property type="molecule type" value="Genomic_DNA"/>
</dbReference>
<keyword evidence="3" id="KW-1185">Reference proteome</keyword>
<protein>
    <submittedName>
        <fullName evidence="2">Uncharacterized protein</fullName>
    </submittedName>
</protein>
<reference evidence="2" key="2">
    <citation type="submission" date="2020-09" db="EMBL/GenBank/DDBJ databases">
        <authorList>
            <person name="Sun Q."/>
            <person name="Ohkuma M."/>
        </authorList>
    </citation>
    <scope>NUCLEOTIDE SEQUENCE</scope>
    <source>
        <strain evidence="2">JCM 3051</strain>
    </source>
</reference>
<evidence type="ECO:0000313" key="2">
    <source>
        <dbReference type="EMBL" id="GGM14829.1"/>
    </source>
</evidence>
<sequence length="224" mass="23616">MSDTDDPAGDSRGQTPTPRTAQRSTPSPAPQHAPQRTEHQAELPPLGTPEPPVADLAGARGRRRWTYGAAAVTGLAVAIGLWSGAAKADEASHLLALTTEIEAQVSTTSDRSEDLAAVLDTAQRVYDHSEGQVADPATREVLAEALADARAAVAQRVTDAPPSSVTQAHTLLAQATHIETSLDWAAEDLRTAVDMVQQSQGAQRTLETREPVGQRTILTSHDGN</sequence>